<evidence type="ECO:0000313" key="7">
    <source>
        <dbReference type="EMBL" id="WVZ62371.1"/>
    </source>
</evidence>
<dbReference type="AlphaFoldDB" id="A0AAQ3SXB2"/>
<feature type="compositionally biased region" description="Acidic residues" evidence="5">
    <location>
        <begin position="139"/>
        <end position="168"/>
    </location>
</feature>
<dbReference type="SMART" id="SM00575">
    <property type="entry name" value="ZnF_PMZ"/>
    <property type="match status" value="1"/>
</dbReference>
<feature type="region of interest" description="Disordered" evidence="5">
    <location>
        <begin position="752"/>
        <end position="775"/>
    </location>
</feature>
<dbReference type="EMBL" id="CP144747">
    <property type="protein sequence ID" value="WVZ62371.1"/>
    <property type="molecule type" value="Genomic_DNA"/>
</dbReference>
<dbReference type="Pfam" id="PF10551">
    <property type="entry name" value="MULE"/>
    <property type="match status" value="1"/>
</dbReference>
<gene>
    <name evidence="7" type="ORF">U9M48_012129</name>
</gene>
<accession>A0AAQ3SXB2</accession>
<dbReference type="InterPro" id="IPR006564">
    <property type="entry name" value="Znf_PMZ"/>
</dbReference>
<reference evidence="7 8" key="1">
    <citation type="submission" date="2024-02" db="EMBL/GenBank/DDBJ databases">
        <title>High-quality chromosome-scale genome assembly of Pensacola bahiagrass (Paspalum notatum Flugge var. saurae).</title>
        <authorList>
            <person name="Vega J.M."/>
            <person name="Podio M."/>
            <person name="Orjuela J."/>
            <person name="Siena L.A."/>
            <person name="Pessino S.C."/>
            <person name="Combes M.C."/>
            <person name="Mariac C."/>
            <person name="Albertini E."/>
            <person name="Pupilli F."/>
            <person name="Ortiz J.P.A."/>
            <person name="Leblanc O."/>
        </authorList>
    </citation>
    <scope>NUCLEOTIDE SEQUENCE [LARGE SCALE GENOMIC DNA]</scope>
    <source>
        <strain evidence="7">R1</strain>
        <tissue evidence="7">Leaf</tissue>
    </source>
</reference>
<dbReference type="PANTHER" id="PTHR31973:SF191">
    <property type="entry name" value="OS05G0489400 PROTEIN"/>
    <property type="match status" value="1"/>
</dbReference>
<keyword evidence="3" id="KW-0862">Zinc</keyword>
<evidence type="ECO:0000256" key="5">
    <source>
        <dbReference type="SAM" id="MobiDB-lite"/>
    </source>
</evidence>
<feature type="region of interest" description="Disordered" evidence="5">
    <location>
        <begin position="919"/>
        <end position="967"/>
    </location>
</feature>
<keyword evidence="2 4" id="KW-0863">Zinc-finger</keyword>
<keyword evidence="1" id="KW-0479">Metal-binding</keyword>
<feature type="domain" description="SWIM-type" evidence="6">
    <location>
        <begin position="671"/>
        <end position="703"/>
    </location>
</feature>
<name>A0AAQ3SXB2_PASNO</name>
<sequence length="967" mass="110648">GSNDEFTVEIHHGGFFIGSGAMRSYVDGKISWFDHCEIDTWSALWFDDFIVELGYEKTETLKVYWLLPFKGLDDGLRILSSDEDTNAMCSVVDRVKNLVLYFDHDSDLGRAGFDHVQSEAMEEQHTGPGNVDTEATPSSDEDSEDTDFVDTDNEIDEGDEDIRAEEEDTIATRVKKRKKAAGSMLKATGVSMNATVSDDSTDDDLDLPEEMMERNVKLKFTRFAKEDYSDPKFKVGMVFDTVESLRKAISEYSMKNRVEIKLPRNDKRRLRAHCSIGCPRNLYASYDSRAKSFMIKTYVPTHNCQREWNLKRCTSKWLAEKYLESFRGDDKMTLTNFSRTVQREWNLAPSRSKLARARRLAMQVIYGDESEQYNRLWDYGQQLRTSNPGSSFILKVVNNHFSSCYMSLDACKRGFLSGCRPIICLDGCHIKTKFGGQILTAVGIDPNDCIYPIAMAVVEVEAKATWKWFLEKLKEDLKIENTYPWTIMTDKQKGLIPAVEEVFPKSEHRFYVRHLYSNFKDAGFKGEVLKNQLWTCARASTENKWQYHMEKMKVLNKDAHAWLEKMAPNTWVRAFFSEFPKSDILLNNNCEVFNKYILEARELPMLSMLERIKQQLMTRYYKKQQEVAEFVGTICPKIRKKVAKFAEFANVCYVMPSGSGVFQVLDREFQYIVDIGSRTCDCRKWNLTGIPCQHAISCLRHERIPPESVVHDCYSIESFKMAYGTNIKPCKDITCWEKVEGTQVLPPVYEKKVGRPPRCRRKEPHEKQGKNGATMSKHGTVMTCSYCRGENHNARGCRLKKLGVRPEDYVPNEVPLDDKIPEHHDADQAEQMHMHEIPDQAEQMHVHEAELGEQVPSSQWNTQGAPEVEEMTQPVNVPAACSLMSQMSSTMLMQMMEQGKQLAISSIVPQPLPDSVFIDSNRPLPRPAPLTTATKQGRNTARKMNGAPPKKKGAPLKKKGVPRAKKN</sequence>
<dbReference type="Pfam" id="PF03108">
    <property type="entry name" value="DBD_Tnp_Mut"/>
    <property type="match status" value="1"/>
</dbReference>
<organism evidence="7 8">
    <name type="scientific">Paspalum notatum var. saurae</name>
    <dbReference type="NCBI Taxonomy" id="547442"/>
    <lineage>
        <taxon>Eukaryota</taxon>
        <taxon>Viridiplantae</taxon>
        <taxon>Streptophyta</taxon>
        <taxon>Embryophyta</taxon>
        <taxon>Tracheophyta</taxon>
        <taxon>Spermatophyta</taxon>
        <taxon>Magnoliopsida</taxon>
        <taxon>Liliopsida</taxon>
        <taxon>Poales</taxon>
        <taxon>Poaceae</taxon>
        <taxon>PACMAD clade</taxon>
        <taxon>Panicoideae</taxon>
        <taxon>Andropogonodae</taxon>
        <taxon>Paspaleae</taxon>
        <taxon>Paspalinae</taxon>
        <taxon>Paspalum</taxon>
    </lineage>
</organism>
<evidence type="ECO:0000313" key="8">
    <source>
        <dbReference type="Proteomes" id="UP001341281"/>
    </source>
</evidence>
<dbReference type="GO" id="GO:0008270">
    <property type="term" value="F:zinc ion binding"/>
    <property type="evidence" value="ECO:0007669"/>
    <property type="project" value="UniProtKB-KW"/>
</dbReference>
<dbReference type="Pfam" id="PF26130">
    <property type="entry name" value="PB1-like"/>
    <property type="match status" value="1"/>
</dbReference>
<evidence type="ECO:0000256" key="3">
    <source>
        <dbReference type="ARBA" id="ARBA00022833"/>
    </source>
</evidence>
<dbReference type="Pfam" id="PF04434">
    <property type="entry name" value="SWIM"/>
    <property type="match status" value="1"/>
</dbReference>
<feature type="non-terminal residue" evidence="7">
    <location>
        <position position="1"/>
    </location>
</feature>
<proteinExistence type="predicted"/>
<dbReference type="InterPro" id="IPR018289">
    <property type="entry name" value="MULE_transposase_dom"/>
</dbReference>
<dbReference type="InterPro" id="IPR004332">
    <property type="entry name" value="Transposase_MuDR"/>
</dbReference>
<evidence type="ECO:0000256" key="4">
    <source>
        <dbReference type="PROSITE-ProRule" id="PRU00325"/>
    </source>
</evidence>
<dbReference type="Proteomes" id="UP001341281">
    <property type="component" value="Chromosome 03"/>
</dbReference>
<dbReference type="PROSITE" id="PS50966">
    <property type="entry name" value="ZF_SWIM"/>
    <property type="match status" value="1"/>
</dbReference>
<evidence type="ECO:0000256" key="1">
    <source>
        <dbReference type="ARBA" id="ARBA00022723"/>
    </source>
</evidence>
<keyword evidence="8" id="KW-1185">Reference proteome</keyword>
<dbReference type="InterPro" id="IPR058594">
    <property type="entry name" value="PB1-like_dom_pln"/>
</dbReference>
<evidence type="ECO:0000259" key="6">
    <source>
        <dbReference type="PROSITE" id="PS50966"/>
    </source>
</evidence>
<feature type="compositionally biased region" description="Basic residues" evidence="5">
    <location>
        <begin position="949"/>
        <end position="967"/>
    </location>
</feature>
<dbReference type="PANTHER" id="PTHR31973">
    <property type="entry name" value="POLYPROTEIN, PUTATIVE-RELATED"/>
    <property type="match status" value="1"/>
</dbReference>
<feature type="region of interest" description="Disordered" evidence="5">
    <location>
        <begin position="119"/>
        <end position="168"/>
    </location>
</feature>
<dbReference type="InterPro" id="IPR007527">
    <property type="entry name" value="Znf_SWIM"/>
</dbReference>
<protein>
    <recommendedName>
        <fullName evidence="6">SWIM-type domain-containing protein</fullName>
    </recommendedName>
</protein>
<evidence type="ECO:0000256" key="2">
    <source>
        <dbReference type="ARBA" id="ARBA00022771"/>
    </source>
</evidence>